<dbReference type="InterPro" id="IPR001932">
    <property type="entry name" value="PPM-type_phosphatase-like_dom"/>
</dbReference>
<dbReference type="InterPro" id="IPR036457">
    <property type="entry name" value="PPM-type-like_dom_sf"/>
</dbReference>
<dbReference type="SUPFAM" id="SSF81606">
    <property type="entry name" value="PP2C-like"/>
    <property type="match status" value="1"/>
</dbReference>
<name>A0A1G9L5R4_9FIRM</name>
<evidence type="ECO:0000313" key="2">
    <source>
        <dbReference type="EMBL" id="SDL57063.1"/>
    </source>
</evidence>
<gene>
    <name evidence="2" type="ORF">SAMN04515677_102404</name>
</gene>
<keyword evidence="3" id="KW-1185">Reference proteome</keyword>
<reference evidence="2 3" key="1">
    <citation type="submission" date="2016-10" db="EMBL/GenBank/DDBJ databases">
        <authorList>
            <person name="de Groot N.N."/>
        </authorList>
    </citation>
    <scope>NUCLEOTIDE SEQUENCE [LARGE SCALE GENOMIC DNA]</scope>
    <source>
        <strain evidence="2 3">DSM 797</strain>
    </source>
</reference>
<dbReference type="Gene3D" id="3.60.40.10">
    <property type="entry name" value="PPM-type phosphatase domain"/>
    <property type="match status" value="1"/>
</dbReference>
<dbReference type="AlphaFoldDB" id="A0A1G9L5R4"/>
<dbReference type="STRING" id="1121325.SAMN04515677_102404"/>
<organism evidence="2 3">
    <name type="scientific">Romboutsia lituseburensis DSM 797</name>
    <dbReference type="NCBI Taxonomy" id="1121325"/>
    <lineage>
        <taxon>Bacteria</taxon>
        <taxon>Bacillati</taxon>
        <taxon>Bacillota</taxon>
        <taxon>Clostridia</taxon>
        <taxon>Peptostreptococcales</taxon>
        <taxon>Peptostreptococcaceae</taxon>
        <taxon>Romboutsia</taxon>
    </lineage>
</organism>
<dbReference type="EMBL" id="FNGW01000002">
    <property type="protein sequence ID" value="SDL57063.1"/>
    <property type="molecule type" value="Genomic_DNA"/>
</dbReference>
<dbReference type="Pfam" id="PF13672">
    <property type="entry name" value="PP2C_2"/>
    <property type="match status" value="1"/>
</dbReference>
<evidence type="ECO:0000259" key="1">
    <source>
        <dbReference type="Pfam" id="PF13672"/>
    </source>
</evidence>
<proteinExistence type="predicted"/>
<feature type="domain" description="PPM-type phosphatase" evidence="1">
    <location>
        <begin position="11"/>
        <end position="216"/>
    </location>
</feature>
<sequence>MDYKVLKGSAIGYKNIIKNNGSQDSLKYKSSKDYIICSVADGHSSDFFEYSHIGSKLACDIAIDVIENEVDKDKGDILVMLKNEIIQKSIYNKWMAAVKDDYYKTHPKAYKIEYLKYSTTLVTVAVTKQYILYLKIGDGEIIVNDNESFFKVVPTKSNNIVDSLGREDAFKNILFYVEDINDRTIDNIILFTDGYGNCFESEINLYKSLIKTINKYNSNIFYRLRLLKEYNSYLTKLSELNSKDDISIIFLIR</sequence>
<dbReference type="RefSeq" id="WP_092724489.1">
    <property type="nucleotide sequence ID" value="NZ_FNGW01000002.1"/>
</dbReference>
<accession>A0A1G9L5R4</accession>
<dbReference type="Proteomes" id="UP000199068">
    <property type="component" value="Unassembled WGS sequence"/>
</dbReference>
<evidence type="ECO:0000313" key="3">
    <source>
        <dbReference type="Proteomes" id="UP000199068"/>
    </source>
</evidence>
<protein>
    <submittedName>
        <fullName evidence="2">Serine/threonine protein phosphatase PrpC</fullName>
    </submittedName>
</protein>